<feature type="binding site" evidence="9">
    <location>
        <begin position="362"/>
        <end position="364"/>
    </location>
    <ligand>
        <name>FAD</name>
        <dbReference type="ChEBI" id="CHEBI:57692"/>
    </ligand>
</feature>
<evidence type="ECO:0000259" key="11">
    <source>
        <dbReference type="Pfam" id="PF07992"/>
    </source>
</evidence>
<comment type="caution">
    <text evidence="12">The sequence shown here is derived from an EMBL/GenBank/DDBJ whole genome shotgun (WGS) entry which is preliminary data.</text>
</comment>
<keyword evidence="7" id="KW-0560">Oxidoreductase</keyword>
<dbReference type="InterPro" id="IPR021163">
    <property type="entry name" value="Ferredox_Rdtase_adrenod"/>
</dbReference>
<keyword evidence="5 9" id="KW-0274">FAD</keyword>
<dbReference type="Proteomes" id="UP000305546">
    <property type="component" value="Unassembled WGS sequence"/>
</dbReference>
<comment type="catalytic activity">
    <reaction evidence="8">
        <text>2 reduced [2Fe-2S]-[ferredoxin] + NADP(+) + H(+) = 2 oxidized [2Fe-2S]-[ferredoxin] + NADPH</text>
        <dbReference type="Rhea" id="RHEA:20125"/>
        <dbReference type="Rhea" id="RHEA-COMP:10000"/>
        <dbReference type="Rhea" id="RHEA-COMP:10001"/>
        <dbReference type="ChEBI" id="CHEBI:15378"/>
        <dbReference type="ChEBI" id="CHEBI:33737"/>
        <dbReference type="ChEBI" id="CHEBI:33738"/>
        <dbReference type="ChEBI" id="CHEBI:57783"/>
        <dbReference type="ChEBI" id="CHEBI:58349"/>
        <dbReference type="EC" id="1.18.1.2"/>
    </reaction>
</comment>
<dbReference type="InterPro" id="IPR055275">
    <property type="entry name" value="Ferredox_Rdtase"/>
</dbReference>
<dbReference type="Pfam" id="PF07992">
    <property type="entry name" value="Pyr_redox_2"/>
    <property type="match status" value="1"/>
</dbReference>
<dbReference type="InterPro" id="IPR023753">
    <property type="entry name" value="FAD/NAD-binding_dom"/>
</dbReference>
<proteinExistence type="inferred from homology"/>
<evidence type="ECO:0000256" key="9">
    <source>
        <dbReference type="PIRSR" id="PIRSR000362-1"/>
    </source>
</evidence>
<feature type="binding site" evidence="9">
    <location>
        <position position="81"/>
    </location>
    <ligand>
        <name>FAD</name>
        <dbReference type="ChEBI" id="CHEBI:57692"/>
    </ligand>
</feature>
<feature type="domain" description="FAD/NAD(P)-binding" evidence="11">
    <location>
        <begin position="6"/>
        <end position="169"/>
    </location>
</feature>
<evidence type="ECO:0000256" key="4">
    <source>
        <dbReference type="ARBA" id="ARBA00022630"/>
    </source>
</evidence>
<evidence type="ECO:0000313" key="13">
    <source>
        <dbReference type="Proteomes" id="UP000305546"/>
    </source>
</evidence>
<keyword evidence="6 10" id="KW-0521">NADP</keyword>
<keyword evidence="4" id="KW-0285">Flavoprotein</keyword>
<keyword evidence="13" id="KW-1185">Reference proteome</keyword>
<feature type="binding site" evidence="9">
    <location>
        <position position="15"/>
    </location>
    <ligand>
        <name>FAD</name>
        <dbReference type="ChEBI" id="CHEBI:57692"/>
    </ligand>
</feature>
<dbReference type="RefSeq" id="WP_139100837.1">
    <property type="nucleotide sequence ID" value="NZ_VDFW01000062.1"/>
</dbReference>
<reference evidence="12 13" key="1">
    <citation type="submission" date="2019-06" db="EMBL/GenBank/DDBJ databases">
        <title>Amycolatopsis alkalitolerans sp. nov., isolated from Gastrodia elata Blume.</title>
        <authorList>
            <person name="Narsing Rao M.P."/>
            <person name="Li W.J."/>
        </authorList>
    </citation>
    <scope>NUCLEOTIDE SEQUENCE [LARGE SCALE GENOMIC DNA]</scope>
    <source>
        <strain evidence="12 13">SYSUP0005</strain>
    </source>
</reference>
<dbReference type="PANTHER" id="PTHR48467:SF1">
    <property type="entry name" value="GLUTAMATE SYNTHASE 1 [NADH], CHLOROPLASTIC-LIKE"/>
    <property type="match status" value="1"/>
</dbReference>
<feature type="binding site" evidence="10">
    <location>
        <begin position="197"/>
        <end position="198"/>
    </location>
    <ligand>
        <name>NADP(+)</name>
        <dbReference type="ChEBI" id="CHEBI:58349"/>
    </ligand>
</feature>
<dbReference type="EC" id="1.18.1.2" evidence="3"/>
<dbReference type="PRINTS" id="PR00419">
    <property type="entry name" value="ADXRDTASE"/>
</dbReference>
<sequence>MSRPPRVAVIGAGPSGLYAAAALLASETPVEVDVLDRLPAPYGLVRYGVAPDHIRMKSVIPVLRKPFAVGSRIRFLGNVCLGEHGLVLDTLRRHYHAVIHASGSSRDRRLGIPGEDLDGSHGSRALVGWYSGHPDFTALDPRLDHSGVVVVGAGNVALDIARVLTRDVADMARTDVPDHVLKSLQQSSVRDVHVVIRRSPEHVKFTPPELRQIGELDDVSVLVHNGGAIAGRAGEPADRRQRQNMRLLDGWAKAGGQPARRRIHLHFQRSPVRVAGGDGKVTGVVVERNEIRDGRLVGTGREETIEAGLVVRAIGYSGEPIGGLPFDEAAGVVPNVAGRVLRDGNVVPGQYVTGWIKRGPSGVIGTNKGDAGQTVSSLLADLAGLPAPAHPEPESITECLGTLGFDVVAWEHWESLDVEEIRLGRVRGCAERVKVAGLDAMMRACRTPSEDRQETAVG</sequence>
<comment type="cofactor">
    <cofactor evidence="1 9">
        <name>FAD</name>
        <dbReference type="ChEBI" id="CHEBI:57692"/>
    </cofactor>
</comment>
<evidence type="ECO:0000256" key="1">
    <source>
        <dbReference type="ARBA" id="ARBA00001974"/>
    </source>
</evidence>
<dbReference type="GO" id="GO:0004324">
    <property type="term" value="F:ferredoxin-NADP+ reductase activity"/>
    <property type="evidence" value="ECO:0007669"/>
    <property type="project" value="UniProtKB-EC"/>
</dbReference>
<dbReference type="EMBL" id="VDFW01000062">
    <property type="protein sequence ID" value="TNC18722.1"/>
    <property type="molecule type" value="Genomic_DNA"/>
</dbReference>
<evidence type="ECO:0000256" key="2">
    <source>
        <dbReference type="ARBA" id="ARBA00008312"/>
    </source>
</evidence>
<evidence type="ECO:0000313" key="12">
    <source>
        <dbReference type="EMBL" id="TNC18722.1"/>
    </source>
</evidence>
<accession>A0A5C4LRU1</accession>
<evidence type="ECO:0000256" key="8">
    <source>
        <dbReference type="ARBA" id="ARBA00047776"/>
    </source>
</evidence>
<dbReference type="Gene3D" id="3.50.50.60">
    <property type="entry name" value="FAD/NAD(P)-binding domain"/>
    <property type="match status" value="1"/>
</dbReference>
<dbReference type="SUPFAM" id="SSF51971">
    <property type="entry name" value="Nucleotide-binding domain"/>
    <property type="match status" value="1"/>
</dbReference>
<evidence type="ECO:0000256" key="5">
    <source>
        <dbReference type="ARBA" id="ARBA00022827"/>
    </source>
</evidence>
<evidence type="ECO:0000256" key="3">
    <source>
        <dbReference type="ARBA" id="ARBA00013223"/>
    </source>
</evidence>
<evidence type="ECO:0000256" key="7">
    <source>
        <dbReference type="ARBA" id="ARBA00023002"/>
    </source>
</evidence>
<evidence type="ECO:0000256" key="6">
    <source>
        <dbReference type="ARBA" id="ARBA00022857"/>
    </source>
</evidence>
<organism evidence="12 13">
    <name type="scientific">Amycolatopsis alkalitolerans</name>
    <dbReference type="NCBI Taxonomy" id="2547244"/>
    <lineage>
        <taxon>Bacteria</taxon>
        <taxon>Bacillati</taxon>
        <taxon>Actinomycetota</taxon>
        <taxon>Actinomycetes</taxon>
        <taxon>Pseudonocardiales</taxon>
        <taxon>Pseudonocardiaceae</taxon>
        <taxon>Amycolatopsis</taxon>
    </lineage>
</organism>
<feature type="binding site" evidence="9">
    <location>
        <position position="355"/>
    </location>
    <ligand>
        <name>FAD</name>
        <dbReference type="ChEBI" id="CHEBI:57692"/>
    </ligand>
</feature>
<protein>
    <recommendedName>
        <fullName evidence="3">ferredoxin--NADP(+) reductase</fullName>
        <ecNumber evidence="3">1.18.1.2</ecNumber>
    </recommendedName>
</protein>
<feature type="binding site" evidence="9">
    <location>
        <position position="44"/>
    </location>
    <ligand>
        <name>FAD</name>
        <dbReference type="ChEBI" id="CHEBI:57692"/>
    </ligand>
</feature>
<dbReference type="AlphaFoldDB" id="A0A5C4LRU1"/>
<comment type="similarity">
    <text evidence="2">Belongs to the ferredoxin--NADP reductase type 1 family.</text>
</comment>
<evidence type="ECO:0000256" key="10">
    <source>
        <dbReference type="PIRSR" id="PIRSR000362-2"/>
    </source>
</evidence>
<dbReference type="PIRSF" id="PIRSF000362">
    <property type="entry name" value="FNR"/>
    <property type="match status" value="1"/>
</dbReference>
<feature type="binding site" evidence="10">
    <location>
        <position position="209"/>
    </location>
    <ligand>
        <name>NADP(+)</name>
        <dbReference type="ChEBI" id="CHEBI:58349"/>
    </ligand>
</feature>
<gene>
    <name evidence="12" type="ORF">FG385_33525</name>
</gene>
<feature type="binding site" evidence="10">
    <location>
        <position position="362"/>
    </location>
    <ligand>
        <name>NADP(+)</name>
        <dbReference type="ChEBI" id="CHEBI:58349"/>
    </ligand>
</feature>
<dbReference type="Gene3D" id="3.40.50.720">
    <property type="entry name" value="NAD(P)-binding Rossmann-like Domain"/>
    <property type="match status" value="1"/>
</dbReference>
<name>A0A5C4LRU1_9PSEU</name>
<dbReference type="PANTHER" id="PTHR48467">
    <property type="entry name" value="GLUTAMATE SYNTHASE 1 [NADH], CHLOROPLASTIC-LIKE"/>
    <property type="match status" value="1"/>
</dbReference>
<dbReference type="OrthoDB" id="289202at2"/>
<dbReference type="InterPro" id="IPR036188">
    <property type="entry name" value="FAD/NAD-bd_sf"/>
</dbReference>